<reference evidence="1 2" key="1">
    <citation type="submission" date="2020-08" db="EMBL/GenBank/DDBJ databases">
        <title>Sequencing the genomes of 1000 actinobacteria strains.</title>
        <authorList>
            <person name="Klenk H.-P."/>
        </authorList>
    </citation>
    <scope>NUCLEOTIDE SEQUENCE [LARGE SCALE GENOMIC DNA]</scope>
    <source>
        <strain evidence="1 2">DSM 23694</strain>
    </source>
</reference>
<name>A0A7W8Y8X1_9MICC</name>
<evidence type="ECO:0008006" key="3">
    <source>
        <dbReference type="Google" id="ProtNLM"/>
    </source>
</evidence>
<evidence type="ECO:0000313" key="1">
    <source>
        <dbReference type="EMBL" id="MBB5597105.1"/>
    </source>
</evidence>
<organism evidence="1 2">
    <name type="scientific">Neomicrococcus lactis</name>
    <dbReference type="NCBI Taxonomy" id="732241"/>
    <lineage>
        <taxon>Bacteria</taxon>
        <taxon>Bacillati</taxon>
        <taxon>Actinomycetota</taxon>
        <taxon>Actinomycetes</taxon>
        <taxon>Micrococcales</taxon>
        <taxon>Micrococcaceae</taxon>
        <taxon>Neomicrococcus</taxon>
    </lineage>
</organism>
<dbReference type="AlphaFoldDB" id="A0A7W8Y8X1"/>
<evidence type="ECO:0000313" key="2">
    <source>
        <dbReference type="Proteomes" id="UP000523863"/>
    </source>
</evidence>
<accession>A0A7W8Y8X1</accession>
<sequence length="172" mass="19722">MRTVLEMTPYLNEDELVILGDQLVRIPRARFERRTEPFISLEAWSLLASSQKFIKKAALLTSIAQVRVGSDSPWETRLRLAIVRAGLPEPELQVMADPDNPYSPSADLGYRPFRIAVHYDGATHYDPDTYARDQRRDGTFESLSWRNIKCSANDARNGFREVIPQIISAFYF</sequence>
<gene>
    <name evidence="1" type="ORF">BKA12_000185</name>
</gene>
<proteinExistence type="predicted"/>
<dbReference type="RefSeq" id="WP_183639965.1">
    <property type="nucleotide sequence ID" value="NZ_JACHBL010000001.1"/>
</dbReference>
<comment type="caution">
    <text evidence="1">The sequence shown here is derived from an EMBL/GenBank/DDBJ whole genome shotgun (WGS) entry which is preliminary data.</text>
</comment>
<dbReference type="EMBL" id="JACHBL010000001">
    <property type="protein sequence ID" value="MBB5597105.1"/>
    <property type="molecule type" value="Genomic_DNA"/>
</dbReference>
<dbReference type="Proteomes" id="UP000523863">
    <property type="component" value="Unassembled WGS sequence"/>
</dbReference>
<keyword evidence="2" id="KW-1185">Reference proteome</keyword>
<protein>
    <recommendedName>
        <fullName evidence="3">DUF559 domain-containing protein</fullName>
    </recommendedName>
</protein>